<gene>
    <name evidence="3" type="ORF">B0O44_101902</name>
</gene>
<name>A0A318UPM0_9SPHI</name>
<dbReference type="AlphaFoldDB" id="A0A318UPM0"/>
<dbReference type="RefSeq" id="WP_110827459.1">
    <property type="nucleotide sequence ID" value="NZ_QKLU01000001.1"/>
</dbReference>
<dbReference type="OrthoDB" id="7172369at2"/>
<reference evidence="3 4" key="1">
    <citation type="submission" date="2018-06" db="EMBL/GenBank/DDBJ databases">
        <title>Genomic Encyclopedia of Archaeal and Bacterial Type Strains, Phase II (KMG-II): from individual species to whole genera.</title>
        <authorList>
            <person name="Goeker M."/>
        </authorList>
    </citation>
    <scope>NUCLEOTIDE SEQUENCE [LARGE SCALE GENOMIC DNA]</scope>
    <source>
        <strain evidence="3 4">DSM 27372</strain>
    </source>
</reference>
<evidence type="ECO:0000313" key="4">
    <source>
        <dbReference type="Proteomes" id="UP000248198"/>
    </source>
</evidence>
<feature type="domain" description="DUF6438" evidence="2">
    <location>
        <begin position="25"/>
        <end position="143"/>
    </location>
</feature>
<proteinExistence type="predicted"/>
<dbReference type="EMBL" id="QKLU01000001">
    <property type="protein sequence ID" value="PYF77420.1"/>
    <property type="molecule type" value="Genomic_DNA"/>
</dbReference>
<feature type="signal peptide" evidence="1">
    <location>
        <begin position="1"/>
        <end position="20"/>
    </location>
</feature>
<dbReference type="InterPro" id="IPR045497">
    <property type="entry name" value="DUF6438"/>
</dbReference>
<organism evidence="3 4">
    <name type="scientific">Pedobacter nutrimenti</name>
    <dbReference type="NCBI Taxonomy" id="1241337"/>
    <lineage>
        <taxon>Bacteria</taxon>
        <taxon>Pseudomonadati</taxon>
        <taxon>Bacteroidota</taxon>
        <taxon>Sphingobacteriia</taxon>
        <taxon>Sphingobacteriales</taxon>
        <taxon>Sphingobacteriaceae</taxon>
        <taxon>Pedobacter</taxon>
    </lineage>
</organism>
<evidence type="ECO:0000259" key="2">
    <source>
        <dbReference type="Pfam" id="PF20033"/>
    </source>
</evidence>
<dbReference type="Proteomes" id="UP000248198">
    <property type="component" value="Unassembled WGS sequence"/>
</dbReference>
<dbReference type="PROSITE" id="PS51257">
    <property type="entry name" value="PROKAR_LIPOPROTEIN"/>
    <property type="match status" value="1"/>
</dbReference>
<keyword evidence="4" id="KW-1185">Reference proteome</keyword>
<protein>
    <recommendedName>
        <fullName evidence="2">DUF6438 domain-containing protein</fullName>
    </recommendedName>
</protein>
<dbReference type="Pfam" id="PF20033">
    <property type="entry name" value="DUF6438"/>
    <property type="match status" value="1"/>
</dbReference>
<evidence type="ECO:0000313" key="3">
    <source>
        <dbReference type="EMBL" id="PYF77420.1"/>
    </source>
</evidence>
<feature type="chain" id="PRO_5016381283" description="DUF6438 domain-containing protein" evidence="1">
    <location>
        <begin position="21"/>
        <end position="167"/>
    </location>
</feature>
<sequence length="167" mass="19389">MKTLFTLTFLLLFLSCKSQTLVIDKLIFHTSICFGTCPVYHMELDGARNVKLFAETVFDDRKGAVLYQEDTAKMGYFIGKLSKKEFQKILNELNRIRFDTLQSDSSLCCDGSKKTIILYSKGDRKEITTMFEPPILEPLIKKLYRICELKRLKKVEQTFQIEPPKNL</sequence>
<evidence type="ECO:0000256" key="1">
    <source>
        <dbReference type="SAM" id="SignalP"/>
    </source>
</evidence>
<accession>A0A318UPM0</accession>
<keyword evidence="1" id="KW-0732">Signal</keyword>
<comment type="caution">
    <text evidence="3">The sequence shown here is derived from an EMBL/GenBank/DDBJ whole genome shotgun (WGS) entry which is preliminary data.</text>
</comment>